<gene>
    <name evidence="2" type="ORF">CRV07_04265</name>
    <name evidence="1" type="ORF">CRV08_00130</name>
</gene>
<dbReference type="RefSeq" id="WP_128977819.1">
    <property type="nucleotide sequence ID" value="NZ_CP053836.1"/>
</dbReference>
<reference evidence="3 4" key="1">
    <citation type="submission" date="2017-10" db="EMBL/GenBank/DDBJ databases">
        <title>Genomics of the genus Arcobacter.</title>
        <authorList>
            <person name="Perez-Cataluna A."/>
            <person name="Figueras M.J."/>
        </authorList>
    </citation>
    <scope>NUCLEOTIDE SEQUENCE [LARGE SCALE GENOMIC DNA]</scope>
    <source>
        <strain evidence="2 3">CECT 8441</strain>
        <strain evidence="1 4">CECT 8993</strain>
    </source>
</reference>
<dbReference type="OrthoDB" id="5344303at2"/>
<proteinExistence type="predicted"/>
<accession>A0A4Q1AQU6</accession>
<dbReference type="AlphaFoldDB" id="A0A4Q1AQU6"/>
<organism evidence="2 3">
    <name type="scientific">Halarcobacter ebronensis</name>
    <dbReference type="NCBI Taxonomy" id="1462615"/>
    <lineage>
        <taxon>Bacteria</taxon>
        <taxon>Pseudomonadati</taxon>
        <taxon>Campylobacterota</taxon>
        <taxon>Epsilonproteobacteria</taxon>
        <taxon>Campylobacterales</taxon>
        <taxon>Arcobacteraceae</taxon>
        <taxon>Halarcobacter</taxon>
    </lineage>
</organism>
<comment type="caution">
    <text evidence="2">The sequence shown here is derived from an EMBL/GenBank/DDBJ whole genome shotgun (WGS) entry which is preliminary data.</text>
</comment>
<evidence type="ECO:0000313" key="3">
    <source>
        <dbReference type="Proteomes" id="UP000289758"/>
    </source>
</evidence>
<dbReference type="EMBL" id="PDKJ01000001">
    <property type="protein sequence ID" value="RXJ70006.1"/>
    <property type="molecule type" value="Genomic_DNA"/>
</dbReference>
<evidence type="ECO:0000313" key="2">
    <source>
        <dbReference type="EMBL" id="RXK07682.1"/>
    </source>
</evidence>
<name>A0A4Q1AQU6_9BACT</name>
<evidence type="ECO:0000313" key="1">
    <source>
        <dbReference type="EMBL" id="RXJ70006.1"/>
    </source>
</evidence>
<keyword evidence="3" id="KW-1185">Reference proteome</keyword>
<dbReference type="EMBL" id="PDKK01000002">
    <property type="protein sequence ID" value="RXK07682.1"/>
    <property type="molecule type" value="Genomic_DNA"/>
</dbReference>
<dbReference type="Proteomes" id="UP000290172">
    <property type="component" value="Unassembled WGS sequence"/>
</dbReference>
<protein>
    <submittedName>
        <fullName evidence="2">Uncharacterized protein</fullName>
    </submittedName>
</protein>
<dbReference type="Proteomes" id="UP000289758">
    <property type="component" value="Unassembled WGS sequence"/>
</dbReference>
<sequence length="101" mass="11431">MKIVTFCDINDGIIDSKHTIEHFQSGSTGDAQIAILDINSIFDFEENKHEACAEKFATIAILEDESDYDAFKNFGIDSWIKVDDLGDINELINIIEKRFLS</sequence>
<evidence type="ECO:0000313" key="4">
    <source>
        <dbReference type="Proteomes" id="UP000290172"/>
    </source>
</evidence>